<gene>
    <name evidence="1" type="ORF">TSPGSL018_18653</name>
</gene>
<organism evidence="1">
    <name type="scientific">Tetraselmis sp. GSL018</name>
    <dbReference type="NCBI Taxonomy" id="582737"/>
    <lineage>
        <taxon>Eukaryota</taxon>
        <taxon>Viridiplantae</taxon>
        <taxon>Chlorophyta</taxon>
        <taxon>core chlorophytes</taxon>
        <taxon>Chlorodendrophyceae</taxon>
        <taxon>Chlorodendrales</taxon>
        <taxon>Chlorodendraceae</taxon>
        <taxon>Tetraselmis</taxon>
    </lineage>
</organism>
<proteinExistence type="predicted"/>
<accession>A0A061QUF3</accession>
<evidence type="ECO:0000313" key="1">
    <source>
        <dbReference type="EMBL" id="JAC64287.1"/>
    </source>
</evidence>
<feature type="non-terminal residue" evidence="1">
    <location>
        <position position="1"/>
    </location>
</feature>
<name>A0A061QUF3_9CHLO</name>
<dbReference type="AlphaFoldDB" id="A0A061QUF3"/>
<dbReference type="EMBL" id="GBEZ01022559">
    <property type="protein sequence ID" value="JAC64287.1"/>
    <property type="molecule type" value="Transcribed_RNA"/>
</dbReference>
<feature type="non-terminal residue" evidence="1">
    <location>
        <position position="77"/>
    </location>
</feature>
<sequence>QIRNEPICPPSLRICEDGTRLFRDSENDCNFPPCPIPIASVNGLSGSEQVILLQAEFVVSGDFEMTDAKMVEIRELI</sequence>
<protein>
    <submittedName>
        <fullName evidence="1">Uncharacterized protein</fullName>
    </submittedName>
</protein>
<reference evidence="1" key="1">
    <citation type="submission" date="2014-05" db="EMBL/GenBank/DDBJ databases">
        <title>The transcriptome of the halophilic microalga Tetraselmis sp. GSL018 isolated from the Great Salt Lake, Utah.</title>
        <authorList>
            <person name="Jinkerson R.E."/>
            <person name="D'Adamo S."/>
            <person name="Posewitz M.C."/>
        </authorList>
    </citation>
    <scope>NUCLEOTIDE SEQUENCE</scope>
    <source>
        <strain evidence="1">GSL018</strain>
    </source>
</reference>